<dbReference type="EC" id="2.3.1.-" evidence="7"/>
<dbReference type="PANTHER" id="PTHR36837:SF5">
    <property type="entry name" value="POLY-3-HYDROXYBUTYRATE SYNTHASE"/>
    <property type="match status" value="1"/>
</dbReference>
<dbReference type="SUPFAM" id="SSF53474">
    <property type="entry name" value="alpha/beta-Hydrolases"/>
    <property type="match status" value="1"/>
</dbReference>
<comment type="subcellular location">
    <subcellularLocation>
        <location evidence="1">Cytoplasm</location>
    </subcellularLocation>
</comment>
<dbReference type="GO" id="GO:0005737">
    <property type="term" value="C:cytoplasm"/>
    <property type="evidence" value="ECO:0007669"/>
    <property type="project" value="UniProtKB-SubCell"/>
</dbReference>
<dbReference type="InterPro" id="IPR010941">
    <property type="entry name" value="PhaC_N"/>
</dbReference>
<dbReference type="InterPro" id="IPR051321">
    <property type="entry name" value="PHA/PHB_synthase"/>
</dbReference>
<evidence type="ECO:0000256" key="3">
    <source>
        <dbReference type="ARBA" id="ARBA00022679"/>
    </source>
</evidence>
<dbReference type="InterPro" id="IPR010963">
    <property type="entry name" value="PHA_synth_I"/>
</dbReference>
<accession>A0A7Y9IWH5</accession>
<organism evidence="7 8">
    <name type="scientific">Pigmentiphaga litoralis</name>
    <dbReference type="NCBI Taxonomy" id="516702"/>
    <lineage>
        <taxon>Bacteria</taxon>
        <taxon>Pseudomonadati</taxon>
        <taxon>Pseudomonadota</taxon>
        <taxon>Betaproteobacteria</taxon>
        <taxon>Burkholderiales</taxon>
        <taxon>Alcaligenaceae</taxon>
        <taxon>Pigmentiphaga</taxon>
    </lineage>
</organism>
<dbReference type="Gene3D" id="3.40.50.1820">
    <property type="entry name" value="alpha/beta hydrolase"/>
    <property type="match status" value="1"/>
</dbReference>
<dbReference type="EMBL" id="JACBYR010000001">
    <property type="protein sequence ID" value="NYE84371.1"/>
    <property type="molecule type" value="Genomic_DNA"/>
</dbReference>
<evidence type="ECO:0000256" key="5">
    <source>
        <dbReference type="SAM" id="MobiDB-lite"/>
    </source>
</evidence>
<dbReference type="AlphaFoldDB" id="A0A7Y9IWH5"/>
<evidence type="ECO:0000313" key="8">
    <source>
        <dbReference type="Proteomes" id="UP000542125"/>
    </source>
</evidence>
<sequence length="581" mass="62816">MNPLAWLQAWQQALTPQASAPQSSTAQASPPQAAGLAGIPGFAPPAGVAVAPEKMLEIQNQFSQQWAALCGEATRGALAPVSDSRFAGQAWANSPAHAFMAHAYLLSARTLLQMADNVEVPDTAREQIRFAMMQWIDAMAPSNFLALNPDAQQKFISSGGESLQQGIVNLLNDLQKGRISNTDETSFEIGKSIATTEGAVVFENALFQLIQYTPITARVHTRPLVIVPPCINKFYILDLQANNSFVRYALEQGISVYLVSWRNPLTTDTDGIQQATWDDYIAHGVIQALTVAQEVSGQDQVNTLGFCVGGTLLATALAVLEARGESPAASMTLLTTLLDFHDTGVLKVFVNEAQAKLREAQFAQGGLLAARELGNTFAFLRPNDLVWNNVVNNYLKGEAPSAFDLLFWNADGTNLPGPFYAWYLRNTYLENNLKIPGKTTVCGLPLDLTTLSVPTYLYGSRDDHIVPWTSAFASTQLLKGPTRFVLGASGHIAGVINSPVKNRRNYWVNDVVANGAAPAAGADPQVWIDTARSVAGSWWPDWATWLKSHSGAEVKAKTALGNKQHPVIEAAPGRYVLARAM</sequence>
<keyword evidence="3 7" id="KW-0808">Transferase</keyword>
<dbReference type="RefSeq" id="WP_179588059.1">
    <property type="nucleotide sequence ID" value="NZ_JACBYR010000001.1"/>
</dbReference>
<keyword evidence="2" id="KW-0963">Cytoplasm</keyword>
<reference evidence="7 8" key="1">
    <citation type="submission" date="2020-07" db="EMBL/GenBank/DDBJ databases">
        <title>Genomic Encyclopedia of Type Strains, Phase IV (KMG-V): Genome sequencing to study the core and pangenomes of soil and plant-associated prokaryotes.</title>
        <authorList>
            <person name="Whitman W."/>
        </authorList>
    </citation>
    <scope>NUCLEOTIDE SEQUENCE [LARGE SCALE GENOMIC DNA]</scope>
    <source>
        <strain evidence="7 8">SAS40</strain>
    </source>
</reference>
<keyword evidence="8" id="KW-1185">Reference proteome</keyword>
<feature type="region of interest" description="Disordered" evidence="5">
    <location>
        <begin position="17"/>
        <end position="36"/>
    </location>
</feature>
<evidence type="ECO:0000259" key="6">
    <source>
        <dbReference type="Pfam" id="PF07167"/>
    </source>
</evidence>
<name>A0A7Y9IWH5_9BURK</name>
<protein>
    <submittedName>
        <fullName evidence="7">Polyhydroxyalkanoate synthase</fullName>
        <ecNumber evidence="7">2.3.1.-</ecNumber>
    </submittedName>
</protein>
<feature type="domain" description="Poly-beta-hydroxybutyrate polymerase N-terminal" evidence="6">
    <location>
        <begin position="83"/>
        <end position="249"/>
    </location>
</feature>
<comment type="caution">
    <text evidence="7">The sequence shown here is derived from an EMBL/GenBank/DDBJ whole genome shotgun (WGS) entry which is preliminary data.</text>
</comment>
<proteinExistence type="predicted"/>
<evidence type="ECO:0000256" key="2">
    <source>
        <dbReference type="ARBA" id="ARBA00022490"/>
    </source>
</evidence>
<evidence type="ECO:0000256" key="4">
    <source>
        <dbReference type="ARBA" id="ARBA00023315"/>
    </source>
</evidence>
<dbReference type="NCBIfam" id="TIGR01838">
    <property type="entry name" value="PHA_synth_I"/>
    <property type="match status" value="1"/>
</dbReference>
<dbReference type="GO" id="GO:0016746">
    <property type="term" value="F:acyltransferase activity"/>
    <property type="evidence" value="ECO:0007669"/>
    <property type="project" value="UniProtKB-KW"/>
</dbReference>
<evidence type="ECO:0000256" key="1">
    <source>
        <dbReference type="ARBA" id="ARBA00004496"/>
    </source>
</evidence>
<dbReference type="InterPro" id="IPR029058">
    <property type="entry name" value="AB_hydrolase_fold"/>
</dbReference>
<evidence type="ECO:0000313" key="7">
    <source>
        <dbReference type="EMBL" id="NYE84371.1"/>
    </source>
</evidence>
<dbReference type="Pfam" id="PF07167">
    <property type="entry name" value="PhaC_N"/>
    <property type="match status" value="1"/>
</dbReference>
<dbReference type="PANTHER" id="PTHR36837">
    <property type="entry name" value="POLY(3-HYDROXYALKANOATE) POLYMERASE SUBUNIT PHAC"/>
    <property type="match status" value="1"/>
</dbReference>
<gene>
    <name evidence="7" type="ORF">FHW18_003642</name>
</gene>
<dbReference type="GO" id="GO:0042619">
    <property type="term" value="P:poly-hydroxybutyrate biosynthetic process"/>
    <property type="evidence" value="ECO:0007669"/>
    <property type="project" value="InterPro"/>
</dbReference>
<dbReference type="Proteomes" id="UP000542125">
    <property type="component" value="Unassembled WGS sequence"/>
</dbReference>
<keyword evidence="4 7" id="KW-0012">Acyltransferase</keyword>